<evidence type="ECO:0000313" key="3">
    <source>
        <dbReference type="EMBL" id="BAI80867.1"/>
    </source>
</evidence>
<accession>D3PE44</accession>
<dbReference type="InterPro" id="IPR036380">
    <property type="entry name" value="Isochorismatase-like_sf"/>
</dbReference>
<organism evidence="3 4">
    <name type="scientific">Deferribacter desulfuricans (strain DSM 14783 / JCM 11476 / NBRC 101012 / SSM1)</name>
    <dbReference type="NCBI Taxonomy" id="639282"/>
    <lineage>
        <taxon>Bacteria</taxon>
        <taxon>Pseudomonadati</taxon>
        <taxon>Deferribacterota</taxon>
        <taxon>Deferribacteres</taxon>
        <taxon>Deferribacterales</taxon>
        <taxon>Deferribacteraceae</taxon>
        <taxon>Deferribacter</taxon>
    </lineage>
</organism>
<evidence type="ECO:0000313" key="4">
    <source>
        <dbReference type="Proteomes" id="UP000001520"/>
    </source>
</evidence>
<dbReference type="RefSeq" id="WP_013008113.1">
    <property type="nucleotide sequence ID" value="NC_013939.1"/>
</dbReference>
<dbReference type="Proteomes" id="UP000001520">
    <property type="component" value="Chromosome"/>
</dbReference>
<sequence length="171" mass="19108">MKKALLIIDMLNDFVLEGAPLQVPNAKSIIPNIKREIDKARKEGYPVIYVCDAHDEDDEEFKIWPHHCVKGTKGAEVVEELKPVGGDIVVEKTRYSGFYNTNLDEILRDLGVEQLIVTGLVTNICVMYTVADAVSRGYKVVVPKDCIIGLDDDGHKFGLMQLENVHNAEII</sequence>
<dbReference type="InterPro" id="IPR000868">
    <property type="entry name" value="Isochorismatase-like_dom"/>
</dbReference>
<name>D3PE44_DEFDS</name>
<dbReference type="EMBL" id="AP011529">
    <property type="protein sequence ID" value="BAI80867.1"/>
    <property type="molecule type" value="Genomic_DNA"/>
</dbReference>
<dbReference type="PANTHER" id="PTHR43540">
    <property type="entry name" value="PEROXYUREIDOACRYLATE/UREIDOACRYLATE AMIDOHYDROLASE-RELATED"/>
    <property type="match status" value="1"/>
</dbReference>
<dbReference type="GO" id="GO:0008908">
    <property type="term" value="F:isochorismatase activity"/>
    <property type="evidence" value="ECO:0007669"/>
    <property type="project" value="UniProtKB-EC"/>
</dbReference>
<dbReference type="PANTHER" id="PTHR43540:SF6">
    <property type="entry name" value="ISOCHORISMATASE-LIKE DOMAIN-CONTAINING PROTEIN"/>
    <property type="match status" value="1"/>
</dbReference>
<evidence type="ECO:0000256" key="1">
    <source>
        <dbReference type="ARBA" id="ARBA00022801"/>
    </source>
</evidence>
<feature type="domain" description="Isochorismatase-like" evidence="2">
    <location>
        <begin position="4"/>
        <end position="164"/>
    </location>
</feature>
<evidence type="ECO:0000259" key="2">
    <source>
        <dbReference type="Pfam" id="PF00857"/>
    </source>
</evidence>
<dbReference type="Pfam" id="PF00857">
    <property type="entry name" value="Isochorismatase"/>
    <property type="match status" value="1"/>
</dbReference>
<dbReference type="HOGENOM" id="CLU_068979_8_4_0"/>
<dbReference type="AlphaFoldDB" id="D3PE44"/>
<dbReference type="STRING" id="639282.DEFDS_1406"/>
<protein>
    <submittedName>
        <fullName evidence="3">Isochorismatase hydrolase</fullName>
        <ecNumber evidence="3">3.3.2.1</ecNumber>
    </submittedName>
</protein>
<dbReference type="InterPro" id="IPR050272">
    <property type="entry name" value="Isochorismatase-like_hydrls"/>
</dbReference>
<dbReference type="Gene3D" id="3.40.50.850">
    <property type="entry name" value="Isochorismatase-like"/>
    <property type="match status" value="1"/>
</dbReference>
<keyword evidence="4" id="KW-1185">Reference proteome</keyword>
<keyword evidence="1 3" id="KW-0378">Hydrolase</keyword>
<dbReference type="KEGG" id="ddf:DEFDS_1406"/>
<gene>
    <name evidence="3" type="ordered locus">DEFDS_1406</name>
</gene>
<dbReference type="eggNOG" id="COG1335">
    <property type="taxonomic scope" value="Bacteria"/>
</dbReference>
<dbReference type="SUPFAM" id="SSF52499">
    <property type="entry name" value="Isochorismatase-like hydrolases"/>
    <property type="match status" value="1"/>
</dbReference>
<dbReference type="CDD" id="cd00431">
    <property type="entry name" value="cysteine_hydrolases"/>
    <property type="match status" value="1"/>
</dbReference>
<dbReference type="OrthoDB" id="9791276at2"/>
<proteinExistence type="predicted"/>
<dbReference type="EC" id="3.3.2.1" evidence="3"/>
<reference evidence="3 4" key="1">
    <citation type="journal article" date="2010" name="DNA Res.">
        <title>Bacterial lifestyle in a deep-sea hydrothermal vent chimney revealed by the genome sequence of the thermophilic bacterium Deferribacter desulfuricans SSM1.</title>
        <authorList>
            <person name="Takaki Y."/>
            <person name="Shimamura S."/>
            <person name="Nakagawa S."/>
            <person name="Fukuhara Y."/>
            <person name="Horikawa H."/>
            <person name="Ankai A."/>
            <person name="Harada T."/>
            <person name="Hosoyama A."/>
            <person name="Oguchi A."/>
            <person name="Fukui S."/>
            <person name="Fujita N."/>
            <person name="Takami H."/>
            <person name="Takai K."/>
        </authorList>
    </citation>
    <scope>NUCLEOTIDE SEQUENCE [LARGE SCALE GENOMIC DNA]</scope>
    <source>
        <strain evidence="4">DSM 14783 / JCM 11476 / NBRC 101012 / SSM1</strain>
    </source>
</reference>